<keyword evidence="8" id="KW-1185">Reference proteome</keyword>
<feature type="domain" description="Motilin/ghrelin-associated peptide" evidence="6">
    <location>
        <begin position="65"/>
        <end position="100"/>
    </location>
</feature>
<evidence type="ECO:0000256" key="5">
    <source>
        <dbReference type="SAM" id="SignalP"/>
    </source>
</evidence>
<gene>
    <name evidence="7" type="ORF">GDO54_001451</name>
</gene>
<evidence type="ECO:0000313" key="8">
    <source>
        <dbReference type="Proteomes" id="UP001181693"/>
    </source>
</evidence>
<name>A0AAV3B1L8_PYXAD</name>
<sequence>MVSRAVLSILLITYGLCMLAERTQGSFLHFFSHSDACNMQKGGPCKKFLQQRSEGGDLRGVGNLEEEDVIKFKAPVEIELRLDSQQIDNYRNFVEDMFGDEAQKS</sequence>
<dbReference type="GO" id="GO:0005179">
    <property type="term" value="F:hormone activity"/>
    <property type="evidence" value="ECO:0007669"/>
    <property type="project" value="UniProtKB-KW"/>
</dbReference>
<dbReference type="Proteomes" id="UP001181693">
    <property type="component" value="Unassembled WGS sequence"/>
</dbReference>
<evidence type="ECO:0000256" key="1">
    <source>
        <dbReference type="ARBA" id="ARBA00004613"/>
    </source>
</evidence>
<dbReference type="InterPro" id="IPR015662">
    <property type="entry name" value="Promotilin"/>
</dbReference>
<dbReference type="EMBL" id="DYDO01000001">
    <property type="protein sequence ID" value="DBA33823.1"/>
    <property type="molecule type" value="Genomic_DNA"/>
</dbReference>
<dbReference type="PANTHER" id="PTHR14156:SF0">
    <property type="entry name" value="PROMOTILIN"/>
    <property type="match status" value="1"/>
</dbReference>
<accession>A0AAV3B1L8</accession>
<comment type="similarity">
    <text evidence="2">Belongs to the motilin family.</text>
</comment>
<feature type="signal peptide" evidence="5">
    <location>
        <begin position="1"/>
        <end position="25"/>
    </location>
</feature>
<keyword evidence="5" id="KW-0732">Signal</keyword>
<evidence type="ECO:0000256" key="4">
    <source>
        <dbReference type="ARBA" id="ARBA00022702"/>
    </source>
</evidence>
<evidence type="ECO:0000256" key="2">
    <source>
        <dbReference type="ARBA" id="ARBA00006473"/>
    </source>
</evidence>
<organism evidence="7 8">
    <name type="scientific">Pyxicephalus adspersus</name>
    <name type="common">African bullfrog</name>
    <dbReference type="NCBI Taxonomy" id="30357"/>
    <lineage>
        <taxon>Eukaryota</taxon>
        <taxon>Metazoa</taxon>
        <taxon>Chordata</taxon>
        <taxon>Craniata</taxon>
        <taxon>Vertebrata</taxon>
        <taxon>Euteleostomi</taxon>
        <taxon>Amphibia</taxon>
        <taxon>Batrachia</taxon>
        <taxon>Anura</taxon>
        <taxon>Neobatrachia</taxon>
        <taxon>Ranoidea</taxon>
        <taxon>Pyxicephalidae</taxon>
        <taxon>Pyxicephalinae</taxon>
        <taxon>Pyxicephalus</taxon>
    </lineage>
</organism>
<feature type="chain" id="PRO_5043550934" description="Motilin/ghrelin-associated peptide domain-containing protein" evidence="5">
    <location>
        <begin position="26"/>
        <end position="105"/>
    </location>
</feature>
<evidence type="ECO:0000259" key="6">
    <source>
        <dbReference type="Pfam" id="PF04643"/>
    </source>
</evidence>
<evidence type="ECO:0000256" key="3">
    <source>
        <dbReference type="ARBA" id="ARBA00022525"/>
    </source>
</evidence>
<keyword evidence="4" id="KW-0372">Hormone</keyword>
<dbReference type="GO" id="GO:0005576">
    <property type="term" value="C:extracellular region"/>
    <property type="evidence" value="ECO:0007669"/>
    <property type="project" value="UniProtKB-SubCell"/>
</dbReference>
<dbReference type="InterPro" id="IPR006737">
    <property type="entry name" value="Motilin_assoc"/>
</dbReference>
<comment type="caution">
    <text evidence="7">The sequence shown here is derived from an EMBL/GenBank/DDBJ whole genome shotgun (WGS) entry which is preliminary data.</text>
</comment>
<dbReference type="PANTHER" id="PTHR14156">
    <property type="entry name" value="MOTILIN"/>
    <property type="match status" value="1"/>
</dbReference>
<protein>
    <recommendedName>
        <fullName evidence="6">Motilin/ghrelin-associated peptide domain-containing protein</fullName>
    </recommendedName>
</protein>
<dbReference type="Pfam" id="PF04643">
    <property type="entry name" value="Motilin_assoc"/>
    <property type="match status" value="1"/>
</dbReference>
<comment type="subcellular location">
    <subcellularLocation>
        <location evidence="1">Secreted</location>
    </subcellularLocation>
</comment>
<evidence type="ECO:0000313" key="7">
    <source>
        <dbReference type="EMBL" id="DBA33823.1"/>
    </source>
</evidence>
<reference evidence="7" key="1">
    <citation type="thesis" date="2020" institute="ProQuest LLC" country="789 East Eisenhower Parkway, Ann Arbor, MI, USA">
        <title>Comparative Genomics and Chromosome Evolution.</title>
        <authorList>
            <person name="Mudd A.B."/>
        </authorList>
    </citation>
    <scope>NUCLEOTIDE SEQUENCE</scope>
    <source>
        <strain evidence="7">1538</strain>
        <tissue evidence="7">Blood</tissue>
    </source>
</reference>
<keyword evidence="3" id="KW-0964">Secreted</keyword>
<dbReference type="AlphaFoldDB" id="A0AAV3B1L8"/>
<proteinExistence type="inferred from homology"/>